<dbReference type="AlphaFoldDB" id="A0AAX6MKX7"/>
<dbReference type="EMBL" id="JBANMG010000005">
    <property type="protein sequence ID" value="KAK6953103.1"/>
    <property type="molecule type" value="Genomic_DNA"/>
</dbReference>
<evidence type="ECO:0000256" key="1">
    <source>
        <dbReference type="ARBA" id="ARBA00005437"/>
    </source>
</evidence>
<sequence>METQLQTPSPPVNIFNDYVSSQETTLNVYCHDRIFERVTVTDSAGQALFRVEGTKFGTSWSWRRKVFDSSNTHLFDFRHKSIDIKNSWVIENPNGDKICSLVHKSQVTRDHSAVDATVRTQAGEEVLVTMRPNDHSALTSTISVGGTVIATIRKVEDNDVSNLGTRDRTVWEVKTASGVDLSLVNGGFDPLPCRDGSCMEAMTSE</sequence>
<dbReference type="Proteomes" id="UP001369815">
    <property type="component" value="Unassembled WGS sequence"/>
</dbReference>
<keyword evidence="3" id="KW-1185">Reference proteome</keyword>
<dbReference type="InterPro" id="IPR025659">
    <property type="entry name" value="Tubby-like_C"/>
</dbReference>
<dbReference type="Pfam" id="PF04525">
    <property type="entry name" value="LOR"/>
    <property type="match status" value="1"/>
</dbReference>
<evidence type="ECO:0000313" key="2">
    <source>
        <dbReference type="EMBL" id="KAK6953103.1"/>
    </source>
</evidence>
<name>A0AAX6MKX7_9PEZI</name>
<proteinExistence type="inferred from homology"/>
<comment type="caution">
    <text evidence="2">The sequence shown here is derived from an EMBL/GenBank/DDBJ whole genome shotgun (WGS) entry which is preliminary data.</text>
</comment>
<dbReference type="InterPro" id="IPR007612">
    <property type="entry name" value="LOR"/>
</dbReference>
<gene>
    <name evidence="2" type="ORF">Daesc_005403</name>
</gene>
<dbReference type="Gene3D" id="2.40.160.200">
    <property type="entry name" value="LURP1-related"/>
    <property type="match status" value="1"/>
</dbReference>
<accession>A0AAX6MKX7</accession>
<dbReference type="SUPFAM" id="SSF54518">
    <property type="entry name" value="Tubby C-terminal domain-like"/>
    <property type="match status" value="1"/>
</dbReference>
<dbReference type="InterPro" id="IPR038595">
    <property type="entry name" value="LOR_sf"/>
</dbReference>
<comment type="similarity">
    <text evidence="1">Belongs to the LOR family.</text>
</comment>
<reference evidence="2 3" key="1">
    <citation type="journal article" date="2024" name="Front Chem Biol">
        <title>Unveiling the potential of Daldinia eschscholtzii MFLUCC 19-0629 through bioactivity and bioinformatics studies for enhanced sustainable agriculture production.</title>
        <authorList>
            <person name="Brooks S."/>
            <person name="Weaver J.A."/>
            <person name="Klomchit A."/>
            <person name="Alharthi S.A."/>
            <person name="Onlamun T."/>
            <person name="Nurani R."/>
            <person name="Vong T.K."/>
            <person name="Alberti F."/>
            <person name="Greco C."/>
        </authorList>
    </citation>
    <scope>NUCLEOTIDE SEQUENCE [LARGE SCALE GENOMIC DNA]</scope>
    <source>
        <strain evidence="2">MFLUCC 19-0629</strain>
    </source>
</reference>
<organism evidence="2 3">
    <name type="scientific">Daldinia eschscholtzii</name>
    <dbReference type="NCBI Taxonomy" id="292717"/>
    <lineage>
        <taxon>Eukaryota</taxon>
        <taxon>Fungi</taxon>
        <taxon>Dikarya</taxon>
        <taxon>Ascomycota</taxon>
        <taxon>Pezizomycotina</taxon>
        <taxon>Sordariomycetes</taxon>
        <taxon>Xylariomycetidae</taxon>
        <taxon>Xylariales</taxon>
        <taxon>Hypoxylaceae</taxon>
        <taxon>Daldinia</taxon>
    </lineage>
</organism>
<evidence type="ECO:0000313" key="3">
    <source>
        <dbReference type="Proteomes" id="UP001369815"/>
    </source>
</evidence>
<protein>
    <submittedName>
        <fullName evidence="2">Uncharacterized protein</fullName>
    </submittedName>
</protein>